<name>A0A5N5KR17_PANHP</name>
<organism evidence="4 5">
    <name type="scientific">Pangasianodon hypophthalmus</name>
    <name type="common">Striped catfish</name>
    <name type="synonym">Helicophagus hypophthalmus</name>
    <dbReference type="NCBI Taxonomy" id="310915"/>
    <lineage>
        <taxon>Eukaryota</taxon>
        <taxon>Metazoa</taxon>
        <taxon>Chordata</taxon>
        <taxon>Craniata</taxon>
        <taxon>Vertebrata</taxon>
        <taxon>Euteleostomi</taxon>
        <taxon>Actinopterygii</taxon>
        <taxon>Neopterygii</taxon>
        <taxon>Teleostei</taxon>
        <taxon>Ostariophysi</taxon>
        <taxon>Siluriformes</taxon>
        <taxon>Pangasiidae</taxon>
        <taxon>Pangasianodon</taxon>
    </lineage>
</organism>
<sequence length="107" mass="12628">METSNPDEPHLRHVERDVLIPKMMREKAKELCAEHVEAFTKCCKDSGLLMVVKCREENNAMKQCLTKHYTDPAFYEECKQQYIKEKQEYERTGISAKHRAHRLPTSM</sequence>
<evidence type="ECO:0000256" key="3">
    <source>
        <dbReference type="RuleBase" id="RU364104"/>
    </source>
</evidence>
<dbReference type="GO" id="GO:0005739">
    <property type="term" value="C:mitochondrion"/>
    <property type="evidence" value="ECO:0007669"/>
    <property type="project" value="UniProtKB-SubCell"/>
</dbReference>
<protein>
    <recommendedName>
        <fullName evidence="3">COX assembly mitochondrial protein</fullName>
    </recommendedName>
</protein>
<dbReference type="PROSITE" id="PS51808">
    <property type="entry name" value="CHCH"/>
    <property type="match status" value="1"/>
</dbReference>
<accession>A0A5N5KR17</accession>
<evidence type="ECO:0000313" key="4">
    <source>
        <dbReference type="EMBL" id="KAB5532794.1"/>
    </source>
</evidence>
<dbReference type="PANTHER" id="PTHR22977">
    <property type="entry name" value="COX ASSEMBLY MITOCHONDRIAL PROTEIN"/>
    <property type="match status" value="1"/>
</dbReference>
<dbReference type="Pfam" id="PF08583">
    <property type="entry name" value="Cmc1"/>
    <property type="match status" value="1"/>
</dbReference>
<keyword evidence="5" id="KW-1185">Reference proteome</keyword>
<dbReference type="EMBL" id="VFJC01000023">
    <property type="protein sequence ID" value="KAB5532794.1"/>
    <property type="molecule type" value="Genomic_DNA"/>
</dbReference>
<dbReference type="OrthoDB" id="6224010at2759"/>
<proteinExistence type="inferred from homology"/>
<dbReference type="Proteomes" id="UP000327468">
    <property type="component" value="Chromosome 22"/>
</dbReference>
<dbReference type="InterPro" id="IPR013892">
    <property type="entry name" value="Cyt_c_biogenesis_Cmc1-like"/>
</dbReference>
<comment type="similarity">
    <text evidence="1 3">Belongs to the CMC family.</text>
</comment>
<dbReference type="PANTHER" id="PTHR22977:SF5">
    <property type="entry name" value="COX ASSEMBLY MITOCHONDRIAL PROTEIN HOMOLOG"/>
    <property type="match status" value="1"/>
</dbReference>
<keyword evidence="2" id="KW-1015">Disulfide bond</keyword>
<comment type="subcellular location">
    <subcellularLocation>
        <location evidence="3">Mitochondrion</location>
    </subcellularLocation>
</comment>
<reference evidence="4 5" key="1">
    <citation type="submission" date="2019-06" db="EMBL/GenBank/DDBJ databases">
        <title>A chromosome-scale genome assembly of the striped catfish, Pangasianodon hypophthalmus.</title>
        <authorList>
            <person name="Wen M."/>
            <person name="Zahm M."/>
            <person name="Roques C."/>
            <person name="Cabau C."/>
            <person name="Klopp C."/>
            <person name="Donnadieu C."/>
            <person name="Jouanno E."/>
            <person name="Avarre J.-C."/>
            <person name="Campet M."/>
            <person name="Ha T.T.T."/>
            <person name="Dugue R."/>
            <person name="Lampietro C."/>
            <person name="Louis A."/>
            <person name="Herpin A."/>
            <person name="Echchiki A."/>
            <person name="Berthelot C."/>
            <person name="Parey E."/>
            <person name="Roest-Crollius H."/>
            <person name="Braasch I."/>
            <person name="Postlethwait J."/>
            <person name="Bobe J."/>
            <person name="Montfort J."/>
            <person name="Bouchez O."/>
            <person name="Begum T."/>
            <person name="Schartl M."/>
            <person name="Guiguen Y."/>
        </authorList>
    </citation>
    <scope>NUCLEOTIDE SEQUENCE [LARGE SCALE GENOMIC DNA]</scope>
    <source>
        <strain evidence="4 5">Indonesia</strain>
        <tissue evidence="4">Blood</tissue>
    </source>
</reference>
<evidence type="ECO:0000256" key="1">
    <source>
        <dbReference type="ARBA" id="ARBA00007347"/>
    </source>
</evidence>
<evidence type="ECO:0000256" key="2">
    <source>
        <dbReference type="ARBA" id="ARBA00023157"/>
    </source>
</evidence>
<evidence type="ECO:0000313" key="5">
    <source>
        <dbReference type="Proteomes" id="UP000327468"/>
    </source>
</evidence>
<dbReference type="AlphaFoldDB" id="A0A5N5KR17"/>
<comment type="caution">
    <text evidence="4">The sequence shown here is derived from an EMBL/GenBank/DDBJ whole genome shotgun (WGS) entry which is preliminary data.</text>
</comment>
<keyword evidence="3" id="KW-0496">Mitochondrion</keyword>
<gene>
    <name evidence="4" type="ORF">PHYPO_G00124310</name>
</gene>